<dbReference type="PANTHER" id="PTHR43798:SF33">
    <property type="entry name" value="HYDROLASE, PUTATIVE (AFU_ORTHOLOGUE AFUA_2G14860)-RELATED"/>
    <property type="match status" value="1"/>
</dbReference>
<dbReference type="InterPro" id="IPR029058">
    <property type="entry name" value="AB_hydrolase_fold"/>
</dbReference>
<evidence type="ECO:0000313" key="2">
    <source>
        <dbReference type="EMBL" id="UYQ65368.1"/>
    </source>
</evidence>
<dbReference type="InterPro" id="IPR000639">
    <property type="entry name" value="Epox_hydrolase-like"/>
</dbReference>
<keyword evidence="2" id="KW-0378">Hydrolase</keyword>
<proteinExistence type="predicted"/>
<dbReference type="InterPro" id="IPR000073">
    <property type="entry name" value="AB_hydrolase_1"/>
</dbReference>
<dbReference type="InterPro" id="IPR050266">
    <property type="entry name" value="AB_hydrolase_sf"/>
</dbReference>
<evidence type="ECO:0000313" key="3">
    <source>
        <dbReference type="Proteomes" id="UP001163878"/>
    </source>
</evidence>
<dbReference type="RefSeq" id="WP_264248496.1">
    <property type="nucleotide sequence ID" value="NZ_CP107567.1"/>
</dbReference>
<dbReference type="Pfam" id="PF00561">
    <property type="entry name" value="Abhydrolase_1"/>
    <property type="match status" value="1"/>
</dbReference>
<dbReference type="PRINTS" id="PR00111">
    <property type="entry name" value="ABHYDROLASE"/>
</dbReference>
<name>A0ABY6IED1_STRPE</name>
<dbReference type="GO" id="GO:0016787">
    <property type="term" value="F:hydrolase activity"/>
    <property type="evidence" value="ECO:0007669"/>
    <property type="project" value="UniProtKB-KW"/>
</dbReference>
<gene>
    <name evidence="2" type="ORF">OGH68_30485</name>
</gene>
<dbReference type="PRINTS" id="PR00412">
    <property type="entry name" value="EPOXHYDRLASE"/>
</dbReference>
<evidence type="ECO:0000259" key="1">
    <source>
        <dbReference type="Pfam" id="PF00561"/>
    </source>
</evidence>
<organism evidence="2 3">
    <name type="scientific">Streptomyces peucetius</name>
    <dbReference type="NCBI Taxonomy" id="1950"/>
    <lineage>
        <taxon>Bacteria</taxon>
        <taxon>Bacillati</taxon>
        <taxon>Actinomycetota</taxon>
        <taxon>Actinomycetes</taxon>
        <taxon>Kitasatosporales</taxon>
        <taxon>Streptomycetaceae</taxon>
        <taxon>Streptomyces</taxon>
    </lineage>
</organism>
<reference evidence="2" key="1">
    <citation type="submission" date="2022-10" db="EMBL/GenBank/DDBJ databases">
        <title>Cytochrome P450 Catalyzes Benzene Ring Formation in the Biosynthesis of Trialkyl-Substituted Aromatic Polyketides.</title>
        <authorList>
            <person name="Zhao E."/>
            <person name="Ge H."/>
        </authorList>
    </citation>
    <scope>NUCLEOTIDE SEQUENCE</scope>
    <source>
        <strain evidence="2">NA0869</strain>
    </source>
</reference>
<feature type="domain" description="AB hydrolase-1" evidence="1">
    <location>
        <begin position="22"/>
        <end position="270"/>
    </location>
</feature>
<dbReference type="Proteomes" id="UP001163878">
    <property type="component" value="Chromosome"/>
</dbReference>
<sequence>MHTFSATDETVLACHVSGDGRPLVALPGGPMRASAYFGDLGGLGAPAAGLRLVRLDLRGTGGSEAPADPDSYRCDRLVDDVEALRRHLGLEQLALLGHSAGASLALCYTARYPDRVSRLVLVTPGTEAVGLPVAPEDRLATARLRHEEDWFPEAYAALEVITQGKATDSHWEAAAPFAHGRWDTAARAHRAEGAQQRNPAAAAVYGSEGAFDPAATRAALAAYGGRVLLIAGAFDVAAPPPAVAALAEVFPHVETVVLPGAGHFPWHDEPEAFADAVTGFLN</sequence>
<dbReference type="PANTHER" id="PTHR43798">
    <property type="entry name" value="MONOACYLGLYCEROL LIPASE"/>
    <property type="match status" value="1"/>
</dbReference>
<accession>A0ABY6IED1</accession>
<dbReference type="Gene3D" id="3.40.50.1820">
    <property type="entry name" value="alpha/beta hydrolase"/>
    <property type="match status" value="1"/>
</dbReference>
<dbReference type="SUPFAM" id="SSF53474">
    <property type="entry name" value="alpha/beta-Hydrolases"/>
    <property type="match status" value="1"/>
</dbReference>
<dbReference type="EMBL" id="CP107567">
    <property type="protein sequence ID" value="UYQ65368.1"/>
    <property type="molecule type" value="Genomic_DNA"/>
</dbReference>
<protein>
    <submittedName>
        <fullName evidence="2">Alpha/beta hydrolase</fullName>
    </submittedName>
</protein>
<keyword evidence="3" id="KW-1185">Reference proteome</keyword>